<evidence type="ECO:0000313" key="2">
    <source>
        <dbReference type="EMBL" id="MDZ5456298.1"/>
    </source>
</evidence>
<proteinExistence type="predicted"/>
<sequence>MPSTMNDWPADAAEVFRRLSAESDIRRLISRYMRLCDLPLPDADLSEAQRVHAIAALFCEDGVWEGVGEYYENQFGRLEGRARIAGHFSNFFNAQEPRLIFNCHYLTTENIEVKGDVAEGLWVQFQPWIYADSSSLLRSSRLRCLFRREQGVWKIAHYRTENVFIAPLPPGWATTFPKSFSLLRSPLS</sequence>
<dbReference type="Proteomes" id="UP001293718">
    <property type="component" value="Unassembled WGS sequence"/>
</dbReference>
<dbReference type="RefSeq" id="WP_322464900.1">
    <property type="nucleotide sequence ID" value="NZ_JAXOJX010000007.1"/>
</dbReference>
<dbReference type="EMBL" id="JAXOJX010000007">
    <property type="protein sequence ID" value="MDZ5456298.1"/>
    <property type="molecule type" value="Genomic_DNA"/>
</dbReference>
<evidence type="ECO:0000313" key="3">
    <source>
        <dbReference type="Proteomes" id="UP001293718"/>
    </source>
</evidence>
<feature type="domain" description="SnoaL-like" evidence="1">
    <location>
        <begin position="17"/>
        <end position="159"/>
    </location>
</feature>
<dbReference type="Pfam" id="PF13577">
    <property type="entry name" value="SnoaL_4"/>
    <property type="match status" value="1"/>
</dbReference>
<accession>A0ABU5IB10</accession>
<protein>
    <submittedName>
        <fullName evidence="2">Nuclear transport factor 2 family protein</fullName>
    </submittedName>
</protein>
<keyword evidence="3" id="KW-1185">Reference proteome</keyword>
<gene>
    <name evidence="2" type="ORF">SM757_06900</name>
</gene>
<evidence type="ECO:0000259" key="1">
    <source>
        <dbReference type="Pfam" id="PF13577"/>
    </source>
</evidence>
<reference evidence="2 3" key="1">
    <citation type="submission" date="2023-11" db="EMBL/GenBank/DDBJ databases">
        <title>Draft genome of Azohydromonas lata strain H1 (DSM1123), a polyhydroxyalkanoate producer.</title>
        <authorList>
            <person name="Traversa D."/>
            <person name="D'Addabbo P."/>
            <person name="Pazzani C."/>
            <person name="Manzari C."/>
            <person name="Chiara M."/>
            <person name="Scrascia M."/>
        </authorList>
    </citation>
    <scope>NUCLEOTIDE SEQUENCE [LARGE SCALE GENOMIC DNA]</scope>
    <source>
        <strain evidence="2 3">H1</strain>
    </source>
</reference>
<dbReference type="SUPFAM" id="SSF54427">
    <property type="entry name" value="NTF2-like"/>
    <property type="match status" value="1"/>
</dbReference>
<dbReference type="Gene3D" id="3.10.450.50">
    <property type="match status" value="1"/>
</dbReference>
<organism evidence="2 3">
    <name type="scientific">Azohydromonas lata</name>
    <dbReference type="NCBI Taxonomy" id="45677"/>
    <lineage>
        <taxon>Bacteria</taxon>
        <taxon>Pseudomonadati</taxon>
        <taxon>Pseudomonadota</taxon>
        <taxon>Betaproteobacteria</taxon>
        <taxon>Burkholderiales</taxon>
        <taxon>Sphaerotilaceae</taxon>
        <taxon>Azohydromonas</taxon>
    </lineage>
</organism>
<dbReference type="InterPro" id="IPR032710">
    <property type="entry name" value="NTF2-like_dom_sf"/>
</dbReference>
<name>A0ABU5IB10_9BURK</name>
<dbReference type="InterPro" id="IPR037401">
    <property type="entry name" value="SnoaL-like"/>
</dbReference>
<comment type="caution">
    <text evidence="2">The sequence shown here is derived from an EMBL/GenBank/DDBJ whole genome shotgun (WGS) entry which is preliminary data.</text>
</comment>